<name>A0AB34KGE0_9PEZI</name>
<dbReference type="Proteomes" id="UP000803884">
    <property type="component" value="Unassembled WGS sequence"/>
</dbReference>
<feature type="compositionally biased region" description="Low complexity" evidence="1">
    <location>
        <begin position="88"/>
        <end position="104"/>
    </location>
</feature>
<evidence type="ECO:0008006" key="6">
    <source>
        <dbReference type="Google" id="ProtNLM"/>
    </source>
</evidence>
<evidence type="ECO:0000256" key="3">
    <source>
        <dbReference type="SAM" id="SignalP"/>
    </source>
</evidence>
<dbReference type="GeneID" id="96008731"/>
<dbReference type="AlphaFoldDB" id="A0AB34KGE0"/>
<keyword evidence="3" id="KW-0732">Signal</keyword>
<feature type="compositionally biased region" description="Low complexity" evidence="1">
    <location>
        <begin position="56"/>
        <end position="67"/>
    </location>
</feature>
<dbReference type="EMBL" id="JAAQHG020000028">
    <property type="protein sequence ID" value="KAL1584169.1"/>
    <property type="molecule type" value="Genomic_DNA"/>
</dbReference>
<reference evidence="4 5" key="1">
    <citation type="journal article" date="2020" name="Microbiol. Resour. Announc.">
        <title>Draft Genome Sequence of a Cladosporium Species Isolated from the Mesophotic Ascidian Didemnum maculosum.</title>
        <authorList>
            <person name="Gioti A."/>
            <person name="Siaperas R."/>
            <person name="Nikolaivits E."/>
            <person name="Le Goff G."/>
            <person name="Ouazzani J."/>
            <person name="Kotoulas G."/>
            <person name="Topakas E."/>
        </authorList>
    </citation>
    <scope>NUCLEOTIDE SEQUENCE [LARGE SCALE GENOMIC DNA]</scope>
    <source>
        <strain evidence="4 5">TM138-S3</strain>
    </source>
</reference>
<feature type="chain" id="PRO_5044207226" description="Mid2 domain-containing protein" evidence="3">
    <location>
        <begin position="21"/>
        <end position="268"/>
    </location>
</feature>
<evidence type="ECO:0000256" key="1">
    <source>
        <dbReference type="SAM" id="MobiDB-lite"/>
    </source>
</evidence>
<evidence type="ECO:0000313" key="4">
    <source>
        <dbReference type="EMBL" id="KAL1584169.1"/>
    </source>
</evidence>
<protein>
    <recommendedName>
        <fullName evidence="6">Mid2 domain-containing protein</fullName>
    </recommendedName>
</protein>
<feature type="region of interest" description="Disordered" evidence="1">
    <location>
        <begin position="56"/>
        <end position="130"/>
    </location>
</feature>
<feature type="compositionally biased region" description="Polar residues" evidence="1">
    <location>
        <begin position="74"/>
        <end position="87"/>
    </location>
</feature>
<accession>A0AB34KGE0</accession>
<organism evidence="4 5">
    <name type="scientific">Cladosporium halotolerans</name>
    <dbReference type="NCBI Taxonomy" id="1052096"/>
    <lineage>
        <taxon>Eukaryota</taxon>
        <taxon>Fungi</taxon>
        <taxon>Dikarya</taxon>
        <taxon>Ascomycota</taxon>
        <taxon>Pezizomycotina</taxon>
        <taxon>Dothideomycetes</taxon>
        <taxon>Dothideomycetidae</taxon>
        <taxon>Cladosporiales</taxon>
        <taxon>Cladosporiaceae</taxon>
        <taxon>Cladosporium</taxon>
    </lineage>
</organism>
<feature type="signal peptide" evidence="3">
    <location>
        <begin position="1"/>
        <end position="20"/>
    </location>
</feature>
<keyword evidence="2" id="KW-0472">Membrane</keyword>
<sequence length="268" mass="28086">MHSLLLPIIAVIATLPYSHARFATTVVVYVTVPPSNSPTAAAIGAQAETAESTYSSLESTSLSTGGSRAPSAVSEATISSSQSIHEATSSQTSPTATSTPTLTPEISEPGASSLGSGEVDTEGGASGSSSGAFHLSKGGLAAILIVVILVVLFGIASTVLFIIAKRRQWTMRQTLKRASRRLTGRGGSSKTTQTSTSANRRSRRDGIRMGSPPRPAVRAVYPPGHKRGLVVDTKDPEKGPQPLDGRAPKNTKPRENTWIQRLWGDGWK</sequence>
<feature type="region of interest" description="Disordered" evidence="1">
    <location>
        <begin position="175"/>
        <end position="268"/>
    </location>
</feature>
<keyword evidence="2" id="KW-1133">Transmembrane helix</keyword>
<gene>
    <name evidence="4" type="ORF">WHR41_07288</name>
</gene>
<evidence type="ECO:0000256" key="2">
    <source>
        <dbReference type="SAM" id="Phobius"/>
    </source>
</evidence>
<feature type="compositionally biased region" description="Low complexity" evidence="1">
    <location>
        <begin position="188"/>
        <end position="197"/>
    </location>
</feature>
<dbReference type="RefSeq" id="XP_069227275.1">
    <property type="nucleotide sequence ID" value="XM_069375893.1"/>
</dbReference>
<evidence type="ECO:0000313" key="5">
    <source>
        <dbReference type="Proteomes" id="UP000803884"/>
    </source>
</evidence>
<comment type="caution">
    <text evidence="4">The sequence shown here is derived from an EMBL/GenBank/DDBJ whole genome shotgun (WGS) entry which is preliminary data.</text>
</comment>
<keyword evidence="2" id="KW-0812">Transmembrane</keyword>
<keyword evidence="5" id="KW-1185">Reference proteome</keyword>
<proteinExistence type="predicted"/>
<feature type="transmembrane region" description="Helical" evidence="2">
    <location>
        <begin position="140"/>
        <end position="163"/>
    </location>
</feature>